<accession>A0A1I0VSR7</accession>
<evidence type="ECO:0000313" key="4">
    <source>
        <dbReference type="EMBL" id="SFA79057.1"/>
    </source>
</evidence>
<protein>
    <submittedName>
        <fullName evidence="4">Protein involved in gliding motility SprA</fullName>
    </submittedName>
</protein>
<dbReference type="InterPro" id="IPR025684">
    <property type="entry name" value="SprA_N_dom"/>
</dbReference>
<gene>
    <name evidence="4" type="ORF">SAMN05660845_0554</name>
</gene>
<evidence type="ECO:0000256" key="1">
    <source>
        <dbReference type="SAM" id="MobiDB-lite"/>
    </source>
</evidence>
<feature type="region of interest" description="Disordered" evidence="1">
    <location>
        <begin position="1149"/>
        <end position="1170"/>
    </location>
</feature>
<evidence type="ECO:0000256" key="2">
    <source>
        <dbReference type="SAM" id="SignalP"/>
    </source>
</evidence>
<feature type="domain" description="Gliding motility protein SprA N-terminal" evidence="3">
    <location>
        <begin position="55"/>
        <end position="459"/>
    </location>
</feature>
<evidence type="ECO:0000313" key="5">
    <source>
        <dbReference type="Proteomes" id="UP000199604"/>
    </source>
</evidence>
<feature type="compositionally biased region" description="Polar residues" evidence="1">
    <location>
        <begin position="1151"/>
        <end position="1165"/>
    </location>
</feature>
<sequence length="2407" mass="269348">MKQFSSYYSGLFIKNSIFLLLFFVSITVNAQITPEVQDTVKGYNTGSLQLQNPNSILEAYTYDPITDRYIYTKTFEGFNINYPIVLTPKEYQELISREAMRDYFQKKSDAIDGKKAASKDAQKDLLPRYYIKSGLFESIFGSNTIDVKPTGTVEIDLGMRYSKQDNPSFSPRNRKSTTFDFDQRISLSLLGKIGTRLKVNANYDTESTFAFQNLIKLEYTPTEDDILQKIEVGNVSMPLNSTLIRGAQSLFGVKAQFQFGKTTVTGIFSEQKSQTKTVVSEGGGAISEFNLFGLDYDADRHFFLSQYFRSKYDDALKNYPVIDSRVQITRMEVWITNRQNRVNTSSDGNNLRNVVALQDLGEARLTGFTDAQIVGITPPVTFFNATPDTPSNNANNNFDPSKIGIGNSNLNSLIREIATAGQGFNGVSPSPSEGTDYAKLENARKLTPNEYTFNTQLGYVSLNQRLSNDEVLAVAYQYTIGDKVYQVGEFGTDGVDATNVSGTGVPTTKSLILKMLKGNLASVTKPAWNLMMKNIYQIPGAYQLDAKDFKFNILYSDPSPLNYISEVAGNPFPANPLPENEVTRTPLLRVFNMDRLDYNNDPQKKGDGFFDFVSGLTVDAQNGRIIFTTKEPFGELLFDKLKNPASLEDYTDVNTYNANQKKYVFSSLYRKTQTQALQESDKNKFQLKGKYKSSGGEGISLGAANVPRGSVVVTAGGRVLQEGVDYSVNYQAGRVQILDPSLQASGTPISVSVENNAVFGQQTRRFMGINVEHKFSDKFQIGATYLKMTERPFTQKTNYGQESINNTIFGANGNFSTEIPFFTRLVNKLPNLDTDVPSNLSFRGEVAFLKPGTPKTDQFEGEATVYVDDFEGSQSTIDMKSPFAWSLSSSPVGFGGEIPENNLTYNDKRARMSWYSIDPTFYTGERPAGLDDNDISRNNTRRIYSTELYPNTDIAVGETTVVSTLDMTYYPAERGPYNFNASATGNTLPTPQDNFGGIMRSISSTNFEQANVEYIQFWMLDPYFGTASDTNPANVGKLTFNLGEISEDVLKDGRKLYENGLPAGGANPNVIDTNWGKVPASQSLIYAFDTNEANRAQQDVGLNGLSDAEENAKYPTFAGPDPAQDNYQYFLSASGSITDRYKSYNGLEGNSPVNVSDTNRGSTTAPDVEDINRDNTMNTIDAYYKFSVDIKPNIQVGDTYVVDERVTQVALPNGNTTEARWIQFKIPILEATAANIEGGISDFRSIRFMRMFMSEFADNVTVRLGALDLVRGEWRRYNNTLQASDIDLADDPTGFDVTAVNIEENSSRLPIRYVSPPAVEREELYNNNSVLKQNEQSLSLKVYNKASAQTLSDGLEAEDSRAVFKNVDVDMRQYKKLKMFLHAESLPGNSADLKDNDMVAFIRFGNDFTNNFYQIEMPLKVTQHGSSSPTDIWPAINEIDIQTALLTQLKILKINGGVNSPPDPNGIFYQDVVGDGLVNPSLVEDKMRIGIKGNPNFGYVRTLMMGIKNPSTTDYARGEVWFNELRLADVDNKGGMAAIASLDTNFADFMTLSATGRMNTIGFGSLEQSPNERSREDTKQYDIVTNINLGKLLPKKWGINLPFNYGIGEEIITPEYDPFNQDIKLKQLLDVTTDAEDKAEYKNRAIDFTKRKSINFIGVRKDRGAEQKQHVYDPENLTVSYSFNEIEHHDFEIEGLLDQQVRTSADYAYTFQPKAVEPFKNKKFVKKSTYWKMLSDFNFNYLPTSINFSSTILRQYNKQQYRQIEVQGIELSPLYKRNNMFNYNYGFNYNLTKSLRVNYTATTANLVRNYLDANNDPIDSFTIWDDYWNIGEPNQHSQQLTANYELPINKIPALAFIKSDYTYTGDYSWQRATLALQSFQASDGNTYDLGNTIQNASSHKLNTAFNMDTFYKYIGFTKRGDKKKASKAIAPPPATPKPGEKVVAKPKVKEIKPNVFVDGLIGLATSIKNIQINYSETSGTMLPGYLPSVGFLGSSRPTLGFVFGMQDDVRFEAAKNGWLTNYGEFNQNFTQVKSKQITANANIELFPDLKIDLIADRTHADNFSEQFDAVGGVYNSHSPYNSGNFSISTVLIKTAFSASDEITSSAFDNFRENRLVVADRLATISYGTPDFPRVTDVNNPNYGYPVGFGKNNQAVLLPSFLAAYSGSDASGVSLGAFKNIPIPNWTVKYTGLMRYKFFKDKFKRFSLQHAYKAAYTINSYRSNFKYTDPASTDTGGNFENKNIIGNVNLSEQFSPLVRLDFEMKSSIKILAEMKKDRTMSLSFDNNLLTELKGVEYVVGLGYRIKDVRIKSRLADNPTGEIKSDVNIRGDVAFRNNKTIVRNLDYNNNQLAGGQNIVSAKLTADYSFSKNLTTLFFFDYSFSKAVISTSFPLTTIRAGFTIRYNFGN</sequence>
<dbReference type="Proteomes" id="UP000199604">
    <property type="component" value="Unassembled WGS sequence"/>
</dbReference>
<dbReference type="RefSeq" id="WP_091473679.1">
    <property type="nucleotide sequence ID" value="NZ_FOJT01000001.1"/>
</dbReference>
<feature type="signal peptide" evidence="2">
    <location>
        <begin position="1"/>
        <end position="30"/>
    </location>
</feature>
<keyword evidence="2" id="KW-0732">Signal</keyword>
<dbReference type="NCBIfam" id="TIGR04189">
    <property type="entry name" value="surface_SprA"/>
    <property type="match status" value="1"/>
</dbReference>
<dbReference type="OrthoDB" id="9806090at2"/>
<dbReference type="Pfam" id="PF14349">
    <property type="entry name" value="SprA_N"/>
    <property type="match status" value="2"/>
</dbReference>
<dbReference type="STRING" id="498292.SAMN05660845_0554"/>
<organism evidence="4 5">
    <name type="scientific">Flavobacterium swingsii</name>
    <dbReference type="NCBI Taxonomy" id="498292"/>
    <lineage>
        <taxon>Bacteria</taxon>
        <taxon>Pseudomonadati</taxon>
        <taxon>Bacteroidota</taxon>
        <taxon>Flavobacteriia</taxon>
        <taxon>Flavobacteriales</taxon>
        <taxon>Flavobacteriaceae</taxon>
        <taxon>Flavobacterium</taxon>
    </lineage>
</organism>
<proteinExistence type="predicted"/>
<feature type="domain" description="Gliding motility protein SprA N-terminal" evidence="3">
    <location>
        <begin position="1121"/>
        <end position="1628"/>
    </location>
</feature>
<evidence type="ECO:0000259" key="3">
    <source>
        <dbReference type="Pfam" id="PF14349"/>
    </source>
</evidence>
<dbReference type="EMBL" id="FOJT01000001">
    <property type="protein sequence ID" value="SFA79057.1"/>
    <property type="molecule type" value="Genomic_DNA"/>
</dbReference>
<dbReference type="InterPro" id="IPR026377">
    <property type="entry name" value="Cell_surface_SprA"/>
</dbReference>
<feature type="chain" id="PRO_5011463743" evidence="2">
    <location>
        <begin position="31"/>
        <end position="2407"/>
    </location>
</feature>
<name>A0A1I0VSR7_9FLAO</name>
<keyword evidence="5" id="KW-1185">Reference proteome</keyword>
<reference evidence="5" key="1">
    <citation type="submission" date="2016-10" db="EMBL/GenBank/DDBJ databases">
        <authorList>
            <person name="Varghese N."/>
            <person name="Submissions S."/>
        </authorList>
    </citation>
    <scope>NUCLEOTIDE SEQUENCE [LARGE SCALE GENOMIC DNA]</scope>
    <source>
        <strain evidence="5">DSM 21789</strain>
    </source>
</reference>